<gene>
    <name evidence="1" type="ORF">DSM1535_0714</name>
</gene>
<name>A0A090I578_METFO</name>
<evidence type="ECO:0000313" key="1">
    <source>
        <dbReference type="EMBL" id="CEA13070.1"/>
    </source>
</evidence>
<dbReference type="AlphaFoldDB" id="A0A090I578"/>
<sequence length="57" mass="6483">MLVVKNMARAIATTPTLTGKDTDRFARNLNKPATSEKKKFLKESLKVYRTIKANSER</sequence>
<organism evidence="1">
    <name type="scientific">Methanobacterium formicicum</name>
    <dbReference type="NCBI Taxonomy" id="2162"/>
    <lineage>
        <taxon>Archaea</taxon>
        <taxon>Methanobacteriati</taxon>
        <taxon>Methanobacteriota</taxon>
        <taxon>Methanomada group</taxon>
        <taxon>Methanobacteria</taxon>
        <taxon>Methanobacteriales</taxon>
        <taxon>Methanobacteriaceae</taxon>
        <taxon>Methanobacterium</taxon>
    </lineage>
</organism>
<dbReference type="EMBL" id="LN515531">
    <property type="protein sequence ID" value="CEA13070.1"/>
    <property type="molecule type" value="Genomic_DNA"/>
</dbReference>
<proteinExistence type="predicted"/>
<dbReference type="PATRIC" id="fig|2162.9.peg.738"/>
<protein>
    <submittedName>
        <fullName evidence="1">Putative secreted protein</fullName>
    </submittedName>
</protein>
<dbReference type="KEGG" id="mfi:DSM1535_0714"/>
<reference evidence="1" key="1">
    <citation type="submission" date="2014-08" db="EMBL/GenBank/DDBJ databases">
        <authorList>
            <person name="Wibberg D."/>
        </authorList>
    </citation>
    <scope>NUCLEOTIDE SEQUENCE</scope>
</reference>
<accession>A0A090I578</accession>